<dbReference type="EMBL" id="JAAXKZ010000031">
    <property type="protein sequence ID" value="NMH92114.1"/>
    <property type="molecule type" value="Genomic_DNA"/>
</dbReference>
<gene>
    <name evidence="2" type="ORF">HF519_11150</name>
</gene>
<dbReference type="RefSeq" id="WP_169412830.1">
    <property type="nucleotide sequence ID" value="NZ_JAAXKZ010000031.1"/>
</dbReference>
<comment type="caution">
    <text evidence="2">The sequence shown here is derived from an EMBL/GenBank/DDBJ whole genome shotgun (WGS) entry which is preliminary data.</text>
</comment>
<evidence type="ECO:0000256" key="1">
    <source>
        <dbReference type="SAM" id="MobiDB-lite"/>
    </source>
</evidence>
<reference evidence="2 3" key="1">
    <citation type="submission" date="2020-04" db="EMBL/GenBank/DDBJ databases">
        <authorList>
            <person name="Klaysubun C."/>
            <person name="Duangmal K."/>
            <person name="Lipun K."/>
        </authorList>
    </citation>
    <scope>NUCLEOTIDE SEQUENCE [LARGE SCALE GENOMIC DNA]</scope>
    <source>
        <strain evidence="2 3">DSM 45300</strain>
    </source>
</reference>
<accession>A0A848DI04</accession>
<organism evidence="2 3">
    <name type="scientific">Pseudonocardia bannensis</name>
    <dbReference type="NCBI Taxonomy" id="630973"/>
    <lineage>
        <taxon>Bacteria</taxon>
        <taxon>Bacillati</taxon>
        <taxon>Actinomycetota</taxon>
        <taxon>Actinomycetes</taxon>
        <taxon>Pseudonocardiales</taxon>
        <taxon>Pseudonocardiaceae</taxon>
        <taxon>Pseudonocardia</taxon>
    </lineage>
</organism>
<sequence length="86" mass="9311">MREAWAVDAARAEQRAQLAGDELEKRGLPRDLVPTAAGEQAALFDPTPRAPPRPRNGLPCARARSMQENTSLTCLPAAVAVMNRMT</sequence>
<dbReference type="AlphaFoldDB" id="A0A848DI04"/>
<proteinExistence type="predicted"/>
<protein>
    <submittedName>
        <fullName evidence="2">Uncharacterized protein</fullName>
    </submittedName>
</protein>
<evidence type="ECO:0000313" key="2">
    <source>
        <dbReference type="EMBL" id="NMH92114.1"/>
    </source>
</evidence>
<dbReference type="Proteomes" id="UP000586918">
    <property type="component" value="Unassembled WGS sequence"/>
</dbReference>
<name>A0A848DI04_9PSEU</name>
<keyword evidence="3" id="KW-1185">Reference proteome</keyword>
<feature type="region of interest" description="Disordered" evidence="1">
    <location>
        <begin position="37"/>
        <end position="60"/>
    </location>
</feature>
<evidence type="ECO:0000313" key="3">
    <source>
        <dbReference type="Proteomes" id="UP000586918"/>
    </source>
</evidence>